<evidence type="ECO:0000313" key="1">
    <source>
        <dbReference type="EMBL" id="SDM59833.1"/>
    </source>
</evidence>
<name>A0A1G9UJ13_9EURY</name>
<sequence>MIHITYTRVASVALALLLVFSSVGGVAAQTSDSEWRQQIVEDTRSMAGTYNANIDNVDLGPVSLAGISNVYITDASTGEVAELHIRMDERNHIVGASWGPNSEATRKITTDRETYNNVINADNPAAAFRNAIADDKIVISGDNGNIVEGVKWRIINLLKGFVLN</sequence>
<dbReference type="OrthoDB" id="239538at2157"/>
<dbReference type="EMBL" id="FNHL01000002">
    <property type="protein sequence ID" value="SDM59833.1"/>
    <property type="molecule type" value="Genomic_DNA"/>
</dbReference>
<dbReference type="Proteomes" id="UP000199451">
    <property type="component" value="Unassembled WGS sequence"/>
</dbReference>
<proteinExistence type="predicted"/>
<keyword evidence="2" id="KW-1185">Reference proteome</keyword>
<dbReference type="RefSeq" id="WP_089697492.1">
    <property type="nucleotide sequence ID" value="NZ_FNHL01000002.1"/>
</dbReference>
<dbReference type="AlphaFoldDB" id="A0A1G9UJ13"/>
<evidence type="ECO:0000313" key="2">
    <source>
        <dbReference type="Proteomes" id="UP000199451"/>
    </source>
</evidence>
<accession>A0A1G9UJ13</accession>
<protein>
    <submittedName>
        <fullName evidence="1">Uncharacterized protein</fullName>
    </submittedName>
</protein>
<reference evidence="2" key="1">
    <citation type="submission" date="2016-10" db="EMBL/GenBank/DDBJ databases">
        <authorList>
            <person name="Varghese N."/>
            <person name="Submissions S."/>
        </authorList>
    </citation>
    <scope>NUCLEOTIDE SEQUENCE [LARGE SCALE GENOMIC DNA]</scope>
    <source>
        <strain evidence="2">CGMCC 1.10119</strain>
    </source>
</reference>
<gene>
    <name evidence="1" type="ORF">SAMN04487949_2208</name>
</gene>
<organism evidence="1 2">
    <name type="scientific">Halogranum gelatinilyticum</name>
    <dbReference type="NCBI Taxonomy" id="660521"/>
    <lineage>
        <taxon>Archaea</taxon>
        <taxon>Methanobacteriati</taxon>
        <taxon>Methanobacteriota</taxon>
        <taxon>Stenosarchaea group</taxon>
        <taxon>Halobacteria</taxon>
        <taxon>Halobacteriales</taxon>
        <taxon>Haloferacaceae</taxon>
    </lineage>
</organism>
<dbReference type="STRING" id="660521.SAMN04487949_2208"/>